<evidence type="ECO:0000313" key="3">
    <source>
        <dbReference type="EMBL" id="KAH7130810.1"/>
    </source>
</evidence>
<name>A0A9P9E3L0_9PLEO</name>
<dbReference type="EMBL" id="JAGMWT010000004">
    <property type="protein sequence ID" value="KAH7130810.1"/>
    <property type="molecule type" value="Genomic_DNA"/>
</dbReference>
<evidence type="ECO:0000256" key="1">
    <source>
        <dbReference type="SAM" id="MobiDB-lite"/>
    </source>
</evidence>
<feature type="region of interest" description="Disordered" evidence="1">
    <location>
        <begin position="109"/>
        <end position="148"/>
    </location>
</feature>
<comment type="caution">
    <text evidence="3">The sequence shown here is derived from an EMBL/GenBank/DDBJ whole genome shotgun (WGS) entry which is preliminary data.</text>
</comment>
<reference evidence="3" key="1">
    <citation type="journal article" date="2021" name="Nat. Commun.">
        <title>Genetic determinants of endophytism in the Arabidopsis root mycobiome.</title>
        <authorList>
            <person name="Mesny F."/>
            <person name="Miyauchi S."/>
            <person name="Thiergart T."/>
            <person name="Pickel B."/>
            <person name="Atanasova L."/>
            <person name="Karlsson M."/>
            <person name="Huettel B."/>
            <person name="Barry K.W."/>
            <person name="Haridas S."/>
            <person name="Chen C."/>
            <person name="Bauer D."/>
            <person name="Andreopoulos W."/>
            <person name="Pangilinan J."/>
            <person name="LaButti K."/>
            <person name="Riley R."/>
            <person name="Lipzen A."/>
            <person name="Clum A."/>
            <person name="Drula E."/>
            <person name="Henrissat B."/>
            <person name="Kohler A."/>
            <person name="Grigoriev I.V."/>
            <person name="Martin F.M."/>
            <person name="Hacquard S."/>
        </authorList>
    </citation>
    <scope>NUCLEOTIDE SEQUENCE</scope>
    <source>
        <strain evidence="3">MPI-CAGE-CH-0243</strain>
    </source>
</reference>
<feature type="chain" id="PRO_5040168418" evidence="2">
    <location>
        <begin position="17"/>
        <end position="172"/>
    </location>
</feature>
<keyword evidence="4" id="KW-1185">Reference proteome</keyword>
<feature type="signal peptide" evidence="2">
    <location>
        <begin position="1"/>
        <end position="16"/>
    </location>
</feature>
<organism evidence="3 4">
    <name type="scientific">Dendryphion nanum</name>
    <dbReference type="NCBI Taxonomy" id="256645"/>
    <lineage>
        <taxon>Eukaryota</taxon>
        <taxon>Fungi</taxon>
        <taxon>Dikarya</taxon>
        <taxon>Ascomycota</taxon>
        <taxon>Pezizomycotina</taxon>
        <taxon>Dothideomycetes</taxon>
        <taxon>Pleosporomycetidae</taxon>
        <taxon>Pleosporales</taxon>
        <taxon>Torulaceae</taxon>
        <taxon>Dendryphion</taxon>
    </lineage>
</organism>
<feature type="compositionally biased region" description="Low complexity" evidence="1">
    <location>
        <begin position="112"/>
        <end position="130"/>
    </location>
</feature>
<evidence type="ECO:0000313" key="4">
    <source>
        <dbReference type="Proteomes" id="UP000700596"/>
    </source>
</evidence>
<dbReference type="AlphaFoldDB" id="A0A9P9E3L0"/>
<dbReference type="Proteomes" id="UP000700596">
    <property type="component" value="Unassembled WGS sequence"/>
</dbReference>
<dbReference type="OrthoDB" id="5429002at2759"/>
<evidence type="ECO:0000256" key="2">
    <source>
        <dbReference type="SAM" id="SignalP"/>
    </source>
</evidence>
<protein>
    <submittedName>
        <fullName evidence="3">Uncharacterized protein</fullName>
    </submittedName>
</protein>
<keyword evidence="2" id="KW-0732">Signal</keyword>
<gene>
    <name evidence="3" type="ORF">B0J11DRAFT_613371</name>
</gene>
<sequence length="172" mass="16292">MHAAIFVPIFAAAALAQSGSSSIDPFPQTSFLQQTNSLGVVTGQPPVATSIPSAAVPNVSQPPAVTTQPPAASIPALGTGIHTIIQGIPGTNQTTTLVVSINNSTHSIVTPATSSAGSGSGSGAVTTGTGRATGSGASGSAATGTNQPGAAATMKAMAGGLVGAGALMAAFL</sequence>
<feature type="compositionally biased region" description="Low complexity" evidence="1">
    <location>
        <begin position="138"/>
        <end position="148"/>
    </location>
</feature>
<proteinExistence type="predicted"/>
<accession>A0A9P9E3L0</accession>